<comment type="caution">
    <text evidence="1">The sequence shown here is derived from an EMBL/GenBank/DDBJ whole genome shotgun (WGS) entry which is preliminary data.</text>
</comment>
<protein>
    <submittedName>
        <fullName evidence="1">Uncharacterized protein</fullName>
    </submittedName>
</protein>
<dbReference type="Proteomes" id="UP001156703">
    <property type="component" value="Unassembled WGS sequence"/>
</dbReference>
<reference evidence="2" key="1">
    <citation type="journal article" date="2019" name="Int. J. Syst. Evol. Microbiol.">
        <title>The Global Catalogue of Microorganisms (GCM) 10K type strain sequencing project: providing services to taxonomists for standard genome sequencing and annotation.</title>
        <authorList>
            <consortium name="The Broad Institute Genomics Platform"/>
            <consortium name="The Broad Institute Genome Sequencing Center for Infectious Disease"/>
            <person name="Wu L."/>
            <person name="Ma J."/>
        </authorList>
    </citation>
    <scope>NUCLEOTIDE SEQUENCE [LARGE SCALE GENOMIC DNA]</scope>
    <source>
        <strain evidence="2">NBRC 102146</strain>
    </source>
</reference>
<dbReference type="RefSeq" id="WP_029941464.1">
    <property type="nucleotide sequence ID" value="NZ_BSOO01000002.1"/>
</dbReference>
<organism evidence="1 2">
    <name type="scientific">Sphingomonas astaxanthinifaciens DSM 22298</name>
    <dbReference type="NCBI Taxonomy" id="1123267"/>
    <lineage>
        <taxon>Bacteria</taxon>
        <taxon>Pseudomonadati</taxon>
        <taxon>Pseudomonadota</taxon>
        <taxon>Alphaproteobacteria</taxon>
        <taxon>Sphingomonadales</taxon>
        <taxon>Sphingomonadaceae</taxon>
        <taxon>Sphingomonas</taxon>
    </lineage>
</organism>
<sequence>MRVRDIIHPVGGRLRIVLDREPGTAAPIGRLSDPGRPEHPVILLDGLGLDLIAGFLLNAWLADHGRLADEESQSDWPLRLRLVDEQGRASVLLYQQERVLAVRDVFWDRLYGELLLVAAHARHMHDPAGPAVQPWAPPARLLH</sequence>
<keyword evidence="2" id="KW-1185">Reference proteome</keyword>
<gene>
    <name evidence="1" type="ORF">GCM10007925_02660</name>
</gene>
<accession>A0ABQ5Z1A1</accession>
<proteinExistence type="predicted"/>
<dbReference type="EMBL" id="BSOO01000002">
    <property type="protein sequence ID" value="GLR46555.1"/>
    <property type="molecule type" value="Genomic_DNA"/>
</dbReference>
<evidence type="ECO:0000313" key="1">
    <source>
        <dbReference type="EMBL" id="GLR46555.1"/>
    </source>
</evidence>
<evidence type="ECO:0000313" key="2">
    <source>
        <dbReference type="Proteomes" id="UP001156703"/>
    </source>
</evidence>
<name>A0ABQ5Z1A1_9SPHN</name>